<proteinExistence type="predicted"/>
<accession>A0A427A3X1</accession>
<evidence type="ECO:0000313" key="2">
    <source>
        <dbReference type="Proteomes" id="UP000287651"/>
    </source>
</evidence>
<dbReference type="AlphaFoldDB" id="A0A427A3X1"/>
<dbReference type="Proteomes" id="UP000287651">
    <property type="component" value="Unassembled WGS sequence"/>
</dbReference>
<sequence length="194" mass="22029">MVRCSEGGPEVRCFLFPACFVFLRGCRFHYGPFAEAVVGFDGADRIPALSFVSRRVLVQPLRRENEFAVAASTTCTVAGLSLIAWAGEQVRRGGFRRSDFRRSGFHRSGFRRSGFRRSGFRRSESWLNRLGRRTSPPWQLPLQWVMVLARPLGRLTLALYASTLCQLSIPAPSRPALHNSSPRQLSRKVLQFRR</sequence>
<protein>
    <submittedName>
        <fullName evidence="1">Uncharacterized protein</fullName>
    </submittedName>
</protein>
<name>A0A427A3X1_ENSVE</name>
<gene>
    <name evidence="1" type="ORF">B296_00008962</name>
</gene>
<organism evidence="1 2">
    <name type="scientific">Ensete ventricosum</name>
    <name type="common">Abyssinian banana</name>
    <name type="synonym">Musa ensete</name>
    <dbReference type="NCBI Taxonomy" id="4639"/>
    <lineage>
        <taxon>Eukaryota</taxon>
        <taxon>Viridiplantae</taxon>
        <taxon>Streptophyta</taxon>
        <taxon>Embryophyta</taxon>
        <taxon>Tracheophyta</taxon>
        <taxon>Spermatophyta</taxon>
        <taxon>Magnoliopsida</taxon>
        <taxon>Liliopsida</taxon>
        <taxon>Zingiberales</taxon>
        <taxon>Musaceae</taxon>
        <taxon>Ensete</taxon>
    </lineage>
</organism>
<reference evidence="1 2" key="1">
    <citation type="journal article" date="2014" name="Agronomy (Basel)">
        <title>A Draft Genome Sequence for Ensete ventricosum, the Drought-Tolerant Tree Against Hunger.</title>
        <authorList>
            <person name="Harrison J."/>
            <person name="Moore K.A."/>
            <person name="Paszkiewicz K."/>
            <person name="Jones T."/>
            <person name="Grant M."/>
            <person name="Ambacheew D."/>
            <person name="Muzemil S."/>
            <person name="Studholme D.J."/>
        </authorList>
    </citation>
    <scope>NUCLEOTIDE SEQUENCE [LARGE SCALE GENOMIC DNA]</scope>
</reference>
<evidence type="ECO:0000313" key="1">
    <source>
        <dbReference type="EMBL" id="RRT70949.1"/>
    </source>
</evidence>
<dbReference type="EMBL" id="AMZH03003857">
    <property type="protein sequence ID" value="RRT70949.1"/>
    <property type="molecule type" value="Genomic_DNA"/>
</dbReference>
<comment type="caution">
    <text evidence="1">The sequence shown here is derived from an EMBL/GenBank/DDBJ whole genome shotgun (WGS) entry which is preliminary data.</text>
</comment>